<gene>
    <name evidence="1" type="ORF">Sradi_3005700</name>
</gene>
<proteinExistence type="predicted"/>
<comment type="caution">
    <text evidence="1">The sequence shown here is derived from an EMBL/GenBank/DDBJ whole genome shotgun (WGS) entry which is preliminary data.</text>
</comment>
<dbReference type="AlphaFoldDB" id="A0AAW2S116"/>
<reference evidence="1" key="2">
    <citation type="journal article" date="2024" name="Plant">
        <title>Genomic evolution and insights into agronomic trait innovations of Sesamum species.</title>
        <authorList>
            <person name="Miao H."/>
            <person name="Wang L."/>
            <person name="Qu L."/>
            <person name="Liu H."/>
            <person name="Sun Y."/>
            <person name="Le M."/>
            <person name="Wang Q."/>
            <person name="Wei S."/>
            <person name="Zheng Y."/>
            <person name="Lin W."/>
            <person name="Duan Y."/>
            <person name="Cao H."/>
            <person name="Xiong S."/>
            <person name="Wang X."/>
            <person name="Wei L."/>
            <person name="Li C."/>
            <person name="Ma Q."/>
            <person name="Ju M."/>
            <person name="Zhao R."/>
            <person name="Li G."/>
            <person name="Mu C."/>
            <person name="Tian Q."/>
            <person name="Mei H."/>
            <person name="Zhang T."/>
            <person name="Gao T."/>
            <person name="Zhang H."/>
        </authorList>
    </citation>
    <scope>NUCLEOTIDE SEQUENCE</scope>
    <source>
        <strain evidence="1">G02</strain>
    </source>
</reference>
<name>A0AAW2S116_SESRA</name>
<sequence length="68" mass="8145">MEKELRRLSKGSAEHEKILRQAVEKVVADYPNSEEGRFFWRLTGPASWTNIRSLKTSKRRWLRWPFPS</sequence>
<reference evidence="1" key="1">
    <citation type="submission" date="2020-06" db="EMBL/GenBank/DDBJ databases">
        <authorList>
            <person name="Li T."/>
            <person name="Hu X."/>
            <person name="Zhang T."/>
            <person name="Song X."/>
            <person name="Zhang H."/>
            <person name="Dai N."/>
            <person name="Sheng W."/>
            <person name="Hou X."/>
            <person name="Wei L."/>
        </authorList>
    </citation>
    <scope>NUCLEOTIDE SEQUENCE</scope>
    <source>
        <strain evidence="1">G02</strain>
        <tissue evidence="1">Leaf</tissue>
    </source>
</reference>
<dbReference type="EMBL" id="JACGWJ010000012">
    <property type="protein sequence ID" value="KAL0386114.1"/>
    <property type="molecule type" value="Genomic_DNA"/>
</dbReference>
<accession>A0AAW2S116</accession>
<evidence type="ECO:0000313" key="1">
    <source>
        <dbReference type="EMBL" id="KAL0386114.1"/>
    </source>
</evidence>
<protein>
    <submittedName>
        <fullName evidence="1">Uncharacterized protein</fullName>
    </submittedName>
</protein>
<organism evidence="1">
    <name type="scientific">Sesamum radiatum</name>
    <name type="common">Black benniseed</name>
    <dbReference type="NCBI Taxonomy" id="300843"/>
    <lineage>
        <taxon>Eukaryota</taxon>
        <taxon>Viridiplantae</taxon>
        <taxon>Streptophyta</taxon>
        <taxon>Embryophyta</taxon>
        <taxon>Tracheophyta</taxon>
        <taxon>Spermatophyta</taxon>
        <taxon>Magnoliopsida</taxon>
        <taxon>eudicotyledons</taxon>
        <taxon>Gunneridae</taxon>
        <taxon>Pentapetalae</taxon>
        <taxon>asterids</taxon>
        <taxon>lamiids</taxon>
        <taxon>Lamiales</taxon>
        <taxon>Pedaliaceae</taxon>
        <taxon>Sesamum</taxon>
    </lineage>
</organism>